<keyword evidence="2" id="KW-1185">Reference proteome</keyword>
<dbReference type="SUPFAM" id="SSF56112">
    <property type="entry name" value="Protein kinase-like (PK-like)"/>
    <property type="match status" value="1"/>
</dbReference>
<dbReference type="AlphaFoldDB" id="A0A5C3QW16"/>
<organism evidence="1 2">
    <name type="scientific">Pterulicium gracile</name>
    <dbReference type="NCBI Taxonomy" id="1884261"/>
    <lineage>
        <taxon>Eukaryota</taxon>
        <taxon>Fungi</taxon>
        <taxon>Dikarya</taxon>
        <taxon>Basidiomycota</taxon>
        <taxon>Agaricomycotina</taxon>
        <taxon>Agaricomycetes</taxon>
        <taxon>Agaricomycetidae</taxon>
        <taxon>Agaricales</taxon>
        <taxon>Pleurotineae</taxon>
        <taxon>Pterulaceae</taxon>
        <taxon>Pterulicium</taxon>
    </lineage>
</organism>
<name>A0A5C3QW16_9AGAR</name>
<gene>
    <name evidence="1" type="ORF">BDV98DRAFT_142237</name>
</gene>
<dbReference type="Proteomes" id="UP000305067">
    <property type="component" value="Unassembled WGS sequence"/>
</dbReference>
<dbReference type="EMBL" id="ML178815">
    <property type="protein sequence ID" value="TFL06213.1"/>
    <property type="molecule type" value="Genomic_DNA"/>
</dbReference>
<proteinExistence type="predicted"/>
<reference evidence="1 2" key="1">
    <citation type="journal article" date="2019" name="Nat. Ecol. Evol.">
        <title>Megaphylogeny resolves global patterns of mushroom evolution.</title>
        <authorList>
            <person name="Varga T."/>
            <person name="Krizsan K."/>
            <person name="Foldi C."/>
            <person name="Dima B."/>
            <person name="Sanchez-Garcia M."/>
            <person name="Sanchez-Ramirez S."/>
            <person name="Szollosi G.J."/>
            <person name="Szarkandi J.G."/>
            <person name="Papp V."/>
            <person name="Albert L."/>
            <person name="Andreopoulos W."/>
            <person name="Angelini C."/>
            <person name="Antonin V."/>
            <person name="Barry K.W."/>
            <person name="Bougher N.L."/>
            <person name="Buchanan P."/>
            <person name="Buyck B."/>
            <person name="Bense V."/>
            <person name="Catcheside P."/>
            <person name="Chovatia M."/>
            <person name="Cooper J."/>
            <person name="Damon W."/>
            <person name="Desjardin D."/>
            <person name="Finy P."/>
            <person name="Geml J."/>
            <person name="Haridas S."/>
            <person name="Hughes K."/>
            <person name="Justo A."/>
            <person name="Karasinski D."/>
            <person name="Kautmanova I."/>
            <person name="Kiss B."/>
            <person name="Kocsube S."/>
            <person name="Kotiranta H."/>
            <person name="LaButti K.M."/>
            <person name="Lechner B.E."/>
            <person name="Liimatainen K."/>
            <person name="Lipzen A."/>
            <person name="Lukacs Z."/>
            <person name="Mihaltcheva S."/>
            <person name="Morgado L.N."/>
            <person name="Niskanen T."/>
            <person name="Noordeloos M.E."/>
            <person name="Ohm R.A."/>
            <person name="Ortiz-Santana B."/>
            <person name="Ovrebo C."/>
            <person name="Racz N."/>
            <person name="Riley R."/>
            <person name="Savchenko A."/>
            <person name="Shiryaev A."/>
            <person name="Soop K."/>
            <person name="Spirin V."/>
            <person name="Szebenyi C."/>
            <person name="Tomsovsky M."/>
            <person name="Tulloss R.E."/>
            <person name="Uehling J."/>
            <person name="Grigoriev I.V."/>
            <person name="Vagvolgyi C."/>
            <person name="Papp T."/>
            <person name="Martin F.M."/>
            <person name="Miettinen O."/>
            <person name="Hibbett D.S."/>
            <person name="Nagy L.G."/>
        </authorList>
    </citation>
    <scope>NUCLEOTIDE SEQUENCE [LARGE SCALE GENOMIC DNA]</scope>
    <source>
        <strain evidence="1 2">CBS 309.79</strain>
    </source>
</reference>
<dbReference type="STRING" id="1884261.A0A5C3QW16"/>
<evidence type="ECO:0008006" key="3">
    <source>
        <dbReference type="Google" id="ProtNLM"/>
    </source>
</evidence>
<dbReference type="OrthoDB" id="3182995at2759"/>
<protein>
    <recommendedName>
        <fullName evidence="3">Protein kinase domain-containing protein</fullName>
    </recommendedName>
</protein>
<evidence type="ECO:0000313" key="2">
    <source>
        <dbReference type="Proteomes" id="UP000305067"/>
    </source>
</evidence>
<dbReference type="InterPro" id="IPR011009">
    <property type="entry name" value="Kinase-like_dom_sf"/>
</dbReference>
<sequence length="212" mass="24331">MSTLEIHWPRHRAPTQQMWSWSSPNSHLTVTLLHDQPLRGSRRVWLANMSVRGWSDTSEVVVKFARGREELAMLEAEAALYDNELRYLQGSFVPVCHGLFKGSGGMQGGLVLDYRPGRDWEKCPPHYYEQFSIATRRLQDAGVTHGDLFSKGHFRMTSNGPCIVHFSRATQHDCHPYCEELQAFTSACTSLGPRHHHPSYDHPPMYEQYAMF</sequence>
<accession>A0A5C3QW16</accession>
<evidence type="ECO:0000313" key="1">
    <source>
        <dbReference type="EMBL" id="TFL06213.1"/>
    </source>
</evidence>